<accession>A0A1W1C9K9</accession>
<dbReference type="Pfam" id="PF22518">
    <property type="entry name" value="DUF6997"/>
    <property type="match status" value="1"/>
</dbReference>
<dbReference type="InterPro" id="IPR054266">
    <property type="entry name" value="DUF6997"/>
</dbReference>
<protein>
    <submittedName>
        <fullName evidence="4">Mu-like prophage protein gp29</fullName>
    </submittedName>
</protein>
<feature type="domain" description="DUF6997" evidence="2">
    <location>
        <begin position="80"/>
        <end position="246"/>
    </location>
</feature>
<evidence type="ECO:0000259" key="2">
    <source>
        <dbReference type="Pfam" id="PF22518"/>
    </source>
</evidence>
<feature type="domain" description="DUF7226" evidence="3">
    <location>
        <begin position="283"/>
        <end position="401"/>
    </location>
</feature>
<feature type="domain" description="DUF6996" evidence="1">
    <location>
        <begin position="8"/>
        <end position="77"/>
    </location>
</feature>
<dbReference type="InterPro" id="IPR054265">
    <property type="entry name" value="DUF6996"/>
</dbReference>
<evidence type="ECO:0000259" key="3">
    <source>
        <dbReference type="Pfam" id="PF23871"/>
    </source>
</evidence>
<dbReference type="AlphaFoldDB" id="A0A1W1C9K9"/>
<dbReference type="EMBL" id="FPHK01000063">
    <property type="protein sequence ID" value="SFV62528.1"/>
    <property type="molecule type" value="Genomic_DNA"/>
</dbReference>
<dbReference type="Pfam" id="PF23871">
    <property type="entry name" value="DUF7226"/>
    <property type="match status" value="1"/>
</dbReference>
<name>A0A1W1C9K9_9ZZZZ</name>
<proteinExistence type="predicted"/>
<evidence type="ECO:0000259" key="1">
    <source>
        <dbReference type="Pfam" id="PF22515"/>
    </source>
</evidence>
<sequence length="406" mass="46812">MSKLNFHKSWENIFNRYNLLHDIKKDGFVDITADAIKAVDGKEPRILTKIDFREKLPNIMKEEGLSILAIKNGLYRIASNDPFIDIQEAISTQIIDLEAPKDIITIDPFNLRSESAALDIAAISDMHNIVFGESSKLTIRGRLRGDLNFHIGNVAYNIQGVQIEVDGGYESDHTINLIEAKIGYSNNINIRQLLYPQLFWQNQTAGRKVVKSYIFYLHGNIFRFIPYYYDGAVGYADHSEEKAFRFKEPTSNFSIYSIQVNLNNIDTSVPFPQADRFETIHTMLLLISENGCMNKEELGSYFDIVERQIDYYFNVLKWLKVAQESNACLLLTQKGQDIMQLPFRQRMQSLATIVFSDPIANAVLHKKQINPSYFQIYNVQSQSTINRRLRTIRSWIKYFTSSLSQN</sequence>
<dbReference type="InterPro" id="IPR055650">
    <property type="entry name" value="DUF7226"/>
</dbReference>
<gene>
    <name evidence="4" type="ORF">MNB_SM-6-1440</name>
</gene>
<reference evidence="4" key="1">
    <citation type="submission" date="2016-10" db="EMBL/GenBank/DDBJ databases">
        <authorList>
            <person name="de Groot N.N."/>
        </authorList>
    </citation>
    <scope>NUCLEOTIDE SEQUENCE</scope>
</reference>
<dbReference type="Pfam" id="PF22515">
    <property type="entry name" value="DUF6996"/>
    <property type="match status" value="1"/>
</dbReference>
<evidence type="ECO:0000313" key="4">
    <source>
        <dbReference type="EMBL" id="SFV62528.1"/>
    </source>
</evidence>
<organism evidence="4">
    <name type="scientific">hydrothermal vent metagenome</name>
    <dbReference type="NCBI Taxonomy" id="652676"/>
    <lineage>
        <taxon>unclassified sequences</taxon>
        <taxon>metagenomes</taxon>
        <taxon>ecological metagenomes</taxon>
    </lineage>
</organism>